<gene>
    <name evidence="1" type="ORF">NAEGRDRAFT_64797</name>
</gene>
<reference evidence="1 2" key="1">
    <citation type="journal article" date="2010" name="Cell">
        <title>The genome of Naegleria gruberi illuminates early eukaryotic versatility.</title>
        <authorList>
            <person name="Fritz-Laylin L.K."/>
            <person name="Prochnik S.E."/>
            <person name="Ginger M.L."/>
            <person name="Dacks J.B."/>
            <person name="Carpenter M.L."/>
            <person name="Field M.C."/>
            <person name="Kuo A."/>
            <person name="Paredez A."/>
            <person name="Chapman J."/>
            <person name="Pham J."/>
            <person name="Shu S."/>
            <person name="Neupane R."/>
            <person name="Cipriano M."/>
            <person name="Mancuso J."/>
            <person name="Tu H."/>
            <person name="Salamov A."/>
            <person name="Lindquist E."/>
            <person name="Shapiro H."/>
            <person name="Lucas S."/>
            <person name="Grigoriev I.V."/>
            <person name="Cande W.Z."/>
            <person name="Fulton C."/>
            <person name="Rokhsar D.S."/>
            <person name="Dawson S.C."/>
        </authorList>
    </citation>
    <scope>NUCLEOTIDE SEQUENCE [LARGE SCALE GENOMIC DNA]</scope>
    <source>
        <strain evidence="1 2">NEG-M</strain>
    </source>
</reference>
<evidence type="ECO:0000313" key="1">
    <source>
        <dbReference type="EMBL" id="EFC47376.1"/>
    </source>
</evidence>
<keyword evidence="2" id="KW-1185">Reference proteome</keyword>
<dbReference type="AlphaFoldDB" id="D2V7G8"/>
<accession>D2V7G8</accession>
<dbReference type="PANTHER" id="PTHR43433">
    <property type="entry name" value="HYDROLASE, ALPHA/BETA FOLD FAMILY PROTEIN"/>
    <property type="match status" value="1"/>
</dbReference>
<dbReference type="SUPFAM" id="SSF53474">
    <property type="entry name" value="alpha/beta-Hydrolases"/>
    <property type="match status" value="1"/>
</dbReference>
<dbReference type="EMBL" id="GG738855">
    <property type="protein sequence ID" value="EFC47376.1"/>
    <property type="molecule type" value="Genomic_DNA"/>
</dbReference>
<dbReference type="OrthoDB" id="294702at2759"/>
<dbReference type="InterPro" id="IPR050471">
    <property type="entry name" value="AB_hydrolase"/>
</dbReference>
<evidence type="ECO:0000313" key="2">
    <source>
        <dbReference type="Proteomes" id="UP000006671"/>
    </source>
</evidence>
<dbReference type="RefSeq" id="XP_002680120.1">
    <property type="nucleotide sequence ID" value="XM_002680074.1"/>
</dbReference>
<organism evidence="2">
    <name type="scientific">Naegleria gruberi</name>
    <name type="common">Amoeba</name>
    <dbReference type="NCBI Taxonomy" id="5762"/>
    <lineage>
        <taxon>Eukaryota</taxon>
        <taxon>Discoba</taxon>
        <taxon>Heterolobosea</taxon>
        <taxon>Tetramitia</taxon>
        <taxon>Eutetramitia</taxon>
        <taxon>Vahlkampfiidae</taxon>
        <taxon>Naegleria</taxon>
    </lineage>
</organism>
<dbReference type="InParanoid" id="D2V7G8"/>
<dbReference type="OMA" id="DENEPFG"/>
<dbReference type="KEGG" id="ngr:NAEGRDRAFT_64797"/>
<dbReference type="Proteomes" id="UP000006671">
    <property type="component" value="Unassembled WGS sequence"/>
</dbReference>
<dbReference type="PANTHER" id="PTHR43433:SF10">
    <property type="entry name" value="AB HYDROLASE-1 DOMAIN-CONTAINING PROTEIN"/>
    <property type="match status" value="1"/>
</dbReference>
<protein>
    <submittedName>
        <fullName evidence="1">Predicted protein</fullName>
    </submittedName>
</protein>
<dbReference type="Gene3D" id="3.40.50.1820">
    <property type="entry name" value="alpha/beta hydrolase"/>
    <property type="match status" value="1"/>
</dbReference>
<name>D2V7G8_NAEGR</name>
<proteinExistence type="predicted"/>
<dbReference type="VEuPathDB" id="AmoebaDB:NAEGRDRAFT_64797"/>
<dbReference type="GeneID" id="8860366"/>
<sequence length="311" mass="34752">MRVSDHTLIKEKQVKIMEYFMYGCCSAEQNCTTKSFTLMVHGNGCTGSLFKPHHEMAMRNGICLIAPTIQGWGLSLSSDAVTVSEFATLMKQLMIDELKIEKFNVIGVSMGGPYAGGVAAYLNKHVHNVNLFVPFGKRDDENEPFGNLTMLNRIAFEMLMSPLTNDLLVDLILLPSLLEDPTKTFESMYPKEFAEVKDAPEGTQLIEELKRSIQWTRIGMKRSSATLLKASWGIELDEIAKVSGRVTITMAELDSMIAPNNPKHYFKKISQAAINAGLDQDSKVKMVVLKGRTHFTSVFHLEEAIIELNKI</sequence>
<dbReference type="InterPro" id="IPR029058">
    <property type="entry name" value="AB_hydrolase_fold"/>
</dbReference>